<dbReference type="PIRSF" id="PIRSF001563">
    <property type="entry name" value="Folylpolyglu_synth"/>
    <property type="match status" value="1"/>
</dbReference>
<dbReference type="InterPro" id="IPR036565">
    <property type="entry name" value="Mur-like_cat_sf"/>
</dbReference>
<comment type="catalytic activity">
    <reaction evidence="17">
        <text>(6S)-5,6,7,8-tetrahydrofolyl-(gamma-L-Glu)(n) + L-glutamate + ATP = (6S)-5,6,7,8-tetrahydrofolyl-(gamma-L-Glu)(n+1) + ADP + phosphate + H(+)</text>
        <dbReference type="Rhea" id="RHEA:10580"/>
        <dbReference type="Rhea" id="RHEA-COMP:14738"/>
        <dbReference type="Rhea" id="RHEA-COMP:14740"/>
        <dbReference type="ChEBI" id="CHEBI:15378"/>
        <dbReference type="ChEBI" id="CHEBI:29985"/>
        <dbReference type="ChEBI" id="CHEBI:30616"/>
        <dbReference type="ChEBI" id="CHEBI:43474"/>
        <dbReference type="ChEBI" id="CHEBI:141005"/>
        <dbReference type="ChEBI" id="CHEBI:456216"/>
        <dbReference type="EC" id="6.3.2.17"/>
    </reaction>
</comment>
<dbReference type="InterPro" id="IPR004101">
    <property type="entry name" value="Mur_ligase_C"/>
</dbReference>
<evidence type="ECO:0000313" key="22">
    <source>
        <dbReference type="EMBL" id="GFK93517.1"/>
    </source>
</evidence>
<sequence length="405" mass="42015">MDMGLHRVRAALDALGLLNPPCAAAKVLGTNGKGSTSTFLAASLTASGARTGLYTSPHFLSPRERILVDAAPLPDQAWIDAAHAVLEVSADRGDAFRLTYFELLTVMAAWLFREAGCRAAVFEAGLGGAHDATTALPAHLSVYTPIGMDHAAVLGPSVESIASDKAGAMRPGVPVVCGIQPPEALAVLASAAARAGAPFHHAAHVAALHGASWPSRPAMPGPHQQDNWLLALAARQLLAEAAPGLVPVADPEALEQAARQAFIPGRFQRVPAEPPLPALILDGAHNAPGLECLARALAYAGVVPSAMVFSCLADKDLETMLPLARALTPGAILVPGFEACGRAPDPEALARVLGPRARPVRDAAQALELLHGQEGTVLVCGSLYLLAEVFRCQPAWMAAPHCLRP</sequence>
<dbReference type="EC" id="6.3.2.17" evidence="6"/>
<dbReference type="InterPro" id="IPR001645">
    <property type="entry name" value="Folylpolyglutamate_synth"/>
</dbReference>
<evidence type="ECO:0000256" key="1">
    <source>
        <dbReference type="ARBA" id="ARBA00002714"/>
    </source>
</evidence>
<reference evidence="22 23" key="1">
    <citation type="submission" date="2020-04" db="EMBL/GenBank/DDBJ databases">
        <authorList>
            <consortium name="Desulfovibrio sp. FSS-1 genome sequencing consortium"/>
            <person name="Shimoshige H."/>
            <person name="Kobayashi H."/>
            <person name="Maekawa T."/>
        </authorList>
    </citation>
    <scope>NUCLEOTIDE SEQUENCE [LARGE SCALE GENOMIC DNA]</scope>
    <source>
        <strain evidence="22 23">SIID29052-01</strain>
    </source>
</reference>
<protein>
    <recommendedName>
        <fullName evidence="7">Dihydrofolate synthase/folylpolyglutamate synthase</fullName>
        <ecNumber evidence="5">6.3.2.12</ecNumber>
        <ecNumber evidence="6">6.3.2.17</ecNumber>
    </recommendedName>
    <alternativeName>
        <fullName evidence="16">Folylpoly-gamma-glutamate synthetase-dihydrofolate synthetase</fullName>
    </alternativeName>
    <alternativeName>
        <fullName evidence="14">Folylpolyglutamate synthetase</fullName>
    </alternativeName>
    <alternativeName>
        <fullName evidence="15">Tetrahydrofolylpolyglutamate synthase</fullName>
    </alternativeName>
</protein>
<keyword evidence="11" id="KW-0067">ATP-binding</keyword>
<evidence type="ECO:0000256" key="8">
    <source>
        <dbReference type="ARBA" id="ARBA00022598"/>
    </source>
</evidence>
<comment type="catalytic activity">
    <reaction evidence="20">
        <text>7,8-dihydropteroate + L-glutamate + ATP = 7,8-dihydrofolate + ADP + phosphate + H(+)</text>
        <dbReference type="Rhea" id="RHEA:23584"/>
        <dbReference type="ChEBI" id="CHEBI:15378"/>
        <dbReference type="ChEBI" id="CHEBI:17839"/>
        <dbReference type="ChEBI" id="CHEBI:29985"/>
        <dbReference type="ChEBI" id="CHEBI:30616"/>
        <dbReference type="ChEBI" id="CHEBI:43474"/>
        <dbReference type="ChEBI" id="CHEBI:57451"/>
        <dbReference type="ChEBI" id="CHEBI:456216"/>
        <dbReference type="EC" id="6.3.2.12"/>
    </reaction>
</comment>
<keyword evidence="12" id="KW-0460">Magnesium</keyword>
<keyword evidence="9" id="KW-0479">Metal-binding</keyword>
<evidence type="ECO:0000256" key="14">
    <source>
        <dbReference type="ARBA" id="ARBA00030048"/>
    </source>
</evidence>
<gene>
    <name evidence="22" type="primary">fpgS</name>
    <name evidence="22" type="ORF">NNJEOMEG_01351</name>
</gene>
<dbReference type="GO" id="GO:0005524">
    <property type="term" value="F:ATP binding"/>
    <property type="evidence" value="ECO:0007669"/>
    <property type="project" value="UniProtKB-KW"/>
</dbReference>
<comment type="pathway">
    <text evidence="2">Cofactor biosynthesis; tetrahydrofolate biosynthesis; 7,8-dihydrofolate from 2-amino-4-hydroxy-6-hydroxymethyl-7,8-dihydropteridine diphosphate and 4-aminobenzoate: step 2/2.</text>
</comment>
<evidence type="ECO:0000256" key="19">
    <source>
        <dbReference type="ARBA" id="ARBA00049035"/>
    </source>
</evidence>
<evidence type="ECO:0000256" key="6">
    <source>
        <dbReference type="ARBA" id="ARBA00013025"/>
    </source>
</evidence>
<dbReference type="GO" id="GO:0046656">
    <property type="term" value="P:folic acid biosynthetic process"/>
    <property type="evidence" value="ECO:0007669"/>
    <property type="project" value="UniProtKB-KW"/>
</dbReference>
<dbReference type="GO" id="GO:0005737">
    <property type="term" value="C:cytoplasm"/>
    <property type="evidence" value="ECO:0007669"/>
    <property type="project" value="TreeGrafter"/>
</dbReference>
<dbReference type="RefSeq" id="WP_173082630.1">
    <property type="nucleotide sequence ID" value="NZ_BLTE01000005.1"/>
</dbReference>
<evidence type="ECO:0000256" key="18">
    <source>
        <dbReference type="ARBA" id="ARBA00047808"/>
    </source>
</evidence>
<keyword evidence="23" id="KW-1185">Reference proteome</keyword>
<evidence type="ECO:0000256" key="13">
    <source>
        <dbReference type="ARBA" id="ARBA00022909"/>
    </source>
</evidence>
<dbReference type="Proteomes" id="UP000494245">
    <property type="component" value="Unassembled WGS sequence"/>
</dbReference>
<organism evidence="22 23">
    <name type="scientific">Fundidesulfovibrio magnetotacticus</name>
    <dbReference type="NCBI Taxonomy" id="2730080"/>
    <lineage>
        <taxon>Bacteria</taxon>
        <taxon>Pseudomonadati</taxon>
        <taxon>Thermodesulfobacteriota</taxon>
        <taxon>Desulfovibrionia</taxon>
        <taxon>Desulfovibrionales</taxon>
        <taxon>Desulfovibrionaceae</taxon>
        <taxon>Fundidesulfovibrio</taxon>
    </lineage>
</organism>
<dbReference type="EC" id="6.3.2.12" evidence="5"/>
<accession>A0A6V8LV25</accession>
<evidence type="ECO:0000256" key="15">
    <source>
        <dbReference type="ARBA" id="ARBA00030592"/>
    </source>
</evidence>
<evidence type="ECO:0000256" key="10">
    <source>
        <dbReference type="ARBA" id="ARBA00022741"/>
    </source>
</evidence>
<comment type="catalytic activity">
    <reaction evidence="18">
        <text>10-formyltetrahydrofolyl-(gamma-L-Glu)(n) + L-glutamate + ATP = 10-formyltetrahydrofolyl-(gamma-L-Glu)(n+1) + ADP + phosphate + H(+)</text>
        <dbReference type="Rhea" id="RHEA:51904"/>
        <dbReference type="Rhea" id="RHEA-COMP:13088"/>
        <dbReference type="Rhea" id="RHEA-COMP:14300"/>
        <dbReference type="ChEBI" id="CHEBI:15378"/>
        <dbReference type="ChEBI" id="CHEBI:29985"/>
        <dbReference type="ChEBI" id="CHEBI:30616"/>
        <dbReference type="ChEBI" id="CHEBI:43474"/>
        <dbReference type="ChEBI" id="CHEBI:134413"/>
        <dbReference type="ChEBI" id="CHEBI:456216"/>
        <dbReference type="EC" id="6.3.2.17"/>
    </reaction>
</comment>
<dbReference type="GO" id="GO:0008841">
    <property type="term" value="F:dihydrofolate synthase activity"/>
    <property type="evidence" value="ECO:0007669"/>
    <property type="project" value="UniProtKB-EC"/>
</dbReference>
<evidence type="ECO:0000256" key="17">
    <source>
        <dbReference type="ARBA" id="ARBA00047493"/>
    </source>
</evidence>
<evidence type="ECO:0000256" key="16">
    <source>
        <dbReference type="ARBA" id="ARBA00032510"/>
    </source>
</evidence>
<dbReference type="Gene3D" id="3.40.1190.10">
    <property type="entry name" value="Mur-like, catalytic domain"/>
    <property type="match status" value="1"/>
</dbReference>
<keyword evidence="8 22" id="KW-0436">Ligase</keyword>
<dbReference type="SUPFAM" id="SSF53623">
    <property type="entry name" value="MurD-like peptide ligases, catalytic domain"/>
    <property type="match status" value="1"/>
</dbReference>
<evidence type="ECO:0000313" key="23">
    <source>
        <dbReference type="Proteomes" id="UP000494245"/>
    </source>
</evidence>
<dbReference type="GO" id="GO:0046872">
    <property type="term" value="F:metal ion binding"/>
    <property type="evidence" value="ECO:0007669"/>
    <property type="project" value="UniProtKB-KW"/>
</dbReference>
<dbReference type="Pfam" id="PF02875">
    <property type="entry name" value="Mur_ligase_C"/>
    <property type="match status" value="1"/>
</dbReference>
<dbReference type="NCBIfam" id="TIGR01499">
    <property type="entry name" value="folC"/>
    <property type="match status" value="1"/>
</dbReference>
<dbReference type="SUPFAM" id="SSF53244">
    <property type="entry name" value="MurD-like peptide ligases, peptide-binding domain"/>
    <property type="match status" value="1"/>
</dbReference>
<evidence type="ECO:0000256" key="3">
    <source>
        <dbReference type="ARBA" id="ARBA00005150"/>
    </source>
</evidence>
<dbReference type="Gene3D" id="3.90.190.20">
    <property type="entry name" value="Mur ligase, C-terminal domain"/>
    <property type="match status" value="1"/>
</dbReference>
<evidence type="ECO:0000259" key="21">
    <source>
        <dbReference type="Pfam" id="PF02875"/>
    </source>
</evidence>
<dbReference type="GO" id="GO:0004326">
    <property type="term" value="F:tetrahydrofolylpolyglutamate synthase activity"/>
    <property type="evidence" value="ECO:0007669"/>
    <property type="project" value="UniProtKB-EC"/>
</dbReference>
<evidence type="ECO:0000256" key="11">
    <source>
        <dbReference type="ARBA" id="ARBA00022840"/>
    </source>
</evidence>
<comment type="catalytic activity">
    <reaction evidence="19">
        <text>(6R)-5,10-methylenetetrahydrofolyl-(gamma-L-Glu)(n) + L-glutamate + ATP = (6R)-5,10-methylenetetrahydrofolyl-(gamma-L-Glu)(n+1) + ADP + phosphate + H(+)</text>
        <dbReference type="Rhea" id="RHEA:51912"/>
        <dbReference type="Rhea" id="RHEA-COMP:13257"/>
        <dbReference type="Rhea" id="RHEA-COMP:13258"/>
        <dbReference type="ChEBI" id="CHEBI:15378"/>
        <dbReference type="ChEBI" id="CHEBI:29985"/>
        <dbReference type="ChEBI" id="CHEBI:30616"/>
        <dbReference type="ChEBI" id="CHEBI:43474"/>
        <dbReference type="ChEBI" id="CHEBI:136572"/>
        <dbReference type="ChEBI" id="CHEBI:456216"/>
        <dbReference type="EC" id="6.3.2.17"/>
    </reaction>
</comment>
<dbReference type="EMBL" id="BLTE01000005">
    <property type="protein sequence ID" value="GFK93517.1"/>
    <property type="molecule type" value="Genomic_DNA"/>
</dbReference>
<evidence type="ECO:0000256" key="2">
    <source>
        <dbReference type="ARBA" id="ARBA00004799"/>
    </source>
</evidence>
<keyword evidence="13" id="KW-0289">Folate biosynthesis</keyword>
<reference evidence="22 23" key="2">
    <citation type="submission" date="2020-05" db="EMBL/GenBank/DDBJ databases">
        <title>Draft genome sequence of Desulfovibrio sp. strainFSS-1.</title>
        <authorList>
            <person name="Shimoshige H."/>
            <person name="Kobayashi H."/>
            <person name="Maekawa T."/>
        </authorList>
    </citation>
    <scope>NUCLEOTIDE SEQUENCE [LARGE SCALE GENOMIC DNA]</scope>
    <source>
        <strain evidence="22 23">SIID29052-01</strain>
    </source>
</reference>
<evidence type="ECO:0000256" key="4">
    <source>
        <dbReference type="ARBA" id="ARBA00008276"/>
    </source>
</evidence>
<dbReference type="PANTHER" id="PTHR11136">
    <property type="entry name" value="FOLYLPOLYGLUTAMATE SYNTHASE-RELATED"/>
    <property type="match status" value="1"/>
</dbReference>
<feature type="domain" description="Mur ligase C-terminal" evidence="21">
    <location>
        <begin position="265"/>
        <end position="382"/>
    </location>
</feature>
<dbReference type="PANTHER" id="PTHR11136:SF0">
    <property type="entry name" value="DIHYDROFOLATE SYNTHETASE-RELATED"/>
    <property type="match status" value="1"/>
</dbReference>
<evidence type="ECO:0000256" key="9">
    <source>
        <dbReference type="ARBA" id="ARBA00022723"/>
    </source>
</evidence>
<comment type="function">
    <text evidence="1">Functions in two distinct reactions of the de novo folate biosynthetic pathway. Catalyzes the addition of a glutamate residue to dihydropteroate (7,8-dihydropteroate or H2Pte) to form dihydrofolate (7,8-dihydrofolate monoglutamate or H2Pte-Glu). Also catalyzes successive additions of L-glutamate to tetrahydrofolate or 10-formyltetrahydrofolate or 5,10-methylenetetrahydrofolate, leading to folylpolyglutamate derivatives.</text>
</comment>
<comment type="similarity">
    <text evidence="4">Belongs to the folylpolyglutamate synthase family.</text>
</comment>
<dbReference type="InterPro" id="IPR036615">
    <property type="entry name" value="Mur_ligase_C_dom_sf"/>
</dbReference>
<evidence type="ECO:0000256" key="5">
    <source>
        <dbReference type="ARBA" id="ARBA00013023"/>
    </source>
</evidence>
<keyword evidence="10" id="KW-0547">Nucleotide-binding</keyword>
<evidence type="ECO:0000256" key="7">
    <source>
        <dbReference type="ARBA" id="ARBA00019357"/>
    </source>
</evidence>
<name>A0A6V8LV25_9BACT</name>
<proteinExistence type="inferred from homology"/>
<comment type="caution">
    <text evidence="22">The sequence shown here is derived from an EMBL/GenBank/DDBJ whole genome shotgun (WGS) entry which is preliminary data.</text>
</comment>
<evidence type="ECO:0000256" key="20">
    <source>
        <dbReference type="ARBA" id="ARBA00049161"/>
    </source>
</evidence>
<dbReference type="AlphaFoldDB" id="A0A6V8LV25"/>
<evidence type="ECO:0000256" key="12">
    <source>
        <dbReference type="ARBA" id="ARBA00022842"/>
    </source>
</evidence>
<comment type="pathway">
    <text evidence="3">Cofactor biosynthesis; tetrahydrofolylpolyglutamate biosynthesis.</text>
</comment>